<evidence type="ECO:0000313" key="2">
    <source>
        <dbReference type="Proteomes" id="UP001218188"/>
    </source>
</evidence>
<reference evidence="1" key="1">
    <citation type="submission" date="2023-03" db="EMBL/GenBank/DDBJ databases">
        <title>Massive genome expansion in bonnet fungi (Mycena s.s.) driven by repeated elements and novel gene families across ecological guilds.</title>
        <authorList>
            <consortium name="Lawrence Berkeley National Laboratory"/>
            <person name="Harder C.B."/>
            <person name="Miyauchi S."/>
            <person name="Viragh M."/>
            <person name="Kuo A."/>
            <person name="Thoen E."/>
            <person name="Andreopoulos B."/>
            <person name="Lu D."/>
            <person name="Skrede I."/>
            <person name="Drula E."/>
            <person name="Henrissat B."/>
            <person name="Morin E."/>
            <person name="Kohler A."/>
            <person name="Barry K."/>
            <person name="LaButti K."/>
            <person name="Morin E."/>
            <person name="Salamov A."/>
            <person name="Lipzen A."/>
            <person name="Mereny Z."/>
            <person name="Hegedus B."/>
            <person name="Baldrian P."/>
            <person name="Stursova M."/>
            <person name="Weitz H."/>
            <person name="Taylor A."/>
            <person name="Grigoriev I.V."/>
            <person name="Nagy L.G."/>
            <person name="Martin F."/>
            <person name="Kauserud H."/>
        </authorList>
    </citation>
    <scope>NUCLEOTIDE SEQUENCE</scope>
    <source>
        <strain evidence="1">CBHHK200</strain>
    </source>
</reference>
<sequence length="58" mass="6573">IQAETECRTLELWIVDLAEFASVKRFADKFEQDGGRLGIVVGSFCPGTKRRRMDGRLV</sequence>
<comment type="caution">
    <text evidence="1">The sequence shown here is derived from an EMBL/GenBank/DDBJ whole genome shotgun (WGS) entry which is preliminary data.</text>
</comment>
<name>A0AAD6TDH7_9AGAR</name>
<protein>
    <submittedName>
        <fullName evidence="1">Uncharacterized protein</fullName>
    </submittedName>
</protein>
<proteinExistence type="predicted"/>
<dbReference type="AlphaFoldDB" id="A0AAD6TDH7"/>
<evidence type="ECO:0000313" key="1">
    <source>
        <dbReference type="EMBL" id="KAJ7043963.1"/>
    </source>
</evidence>
<organism evidence="1 2">
    <name type="scientific">Mycena alexandri</name>
    <dbReference type="NCBI Taxonomy" id="1745969"/>
    <lineage>
        <taxon>Eukaryota</taxon>
        <taxon>Fungi</taxon>
        <taxon>Dikarya</taxon>
        <taxon>Basidiomycota</taxon>
        <taxon>Agaricomycotina</taxon>
        <taxon>Agaricomycetes</taxon>
        <taxon>Agaricomycetidae</taxon>
        <taxon>Agaricales</taxon>
        <taxon>Marasmiineae</taxon>
        <taxon>Mycenaceae</taxon>
        <taxon>Mycena</taxon>
    </lineage>
</organism>
<keyword evidence="2" id="KW-1185">Reference proteome</keyword>
<feature type="non-terminal residue" evidence="1">
    <location>
        <position position="1"/>
    </location>
</feature>
<accession>A0AAD6TDH7</accession>
<dbReference type="EMBL" id="JARJCM010000008">
    <property type="protein sequence ID" value="KAJ7043963.1"/>
    <property type="molecule type" value="Genomic_DNA"/>
</dbReference>
<dbReference type="Proteomes" id="UP001218188">
    <property type="component" value="Unassembled WGS sequence"/>
</dbReference>
<gene>
    <name evidence="1" type="ORF">C8F04DRAFT_943030</name>
</gene>